<proteinExistence type="inferred from homology"/>
<evidence type="ECO:0000256" key="5">
    <source>
        <dbReference type="RuleBase" id="RU363019"/>
    </source>
</evidence>
<dbReference type="PROSITE" id="PS50072">
    <property type="entry name" value="CSA_PPIASE_2"/>
    <property type="match status" value="1"/>
</dbReference>
<dbReference type="GO" id="GO:0005737">
    <property type="term" value="C:cytoplasm"/>
    <property type="evidence" value="ECO:0007669"/>
    <property type="project" value="TreeGrafter"/>
</dbReference>
<keyword evidence="3 5" id="KW-0697">Rotamase</keyword>
<evidence type="ECO:0000256" key="4">
    <source>
        <dbReference type="ARBA" id="ARBA00023235"/>
    </source>
</evidence>
<comment type="catalytic activity">
    <reaction evidence="1 5">
        <text>[protein]-peptidylproline (omega=180) = [protein]-peptidylproline (omega=0)</text>
        <dbReference type="Rhea" id="RHEA:16237"/>
        <dbReference type="Rhea" id="RHEA-COMP:10747"/>
        <dbReference type="Rhea" id="RHEA-COMP:10748"/>
        <dbReference type="ChEBI" id="CHEBI:83833"/>
        <dbReference type="ChEBI" id="CHEBI:83834"/>
        <dbReference type="EC" id="5.2.1.8"/>
    </reaction>
</comment>
<evidence type="ECO:0000313" key="7">
    <source>
        <dbReference type="EMBL" id="JAU89553.1"/>
    </source>
</evidence>
<feature type="domain" description="PPIase cyclophilin-type" evidence="6">
    <location>
        <begin position="9"/>
        <end position="174"/>
    </location>
</feature>
<evidence type="ECO:0000259" key="6">
    <source>
        <dbReference type="PROSITE" id="PS50072"/>
    </source>
</evidence>
<dbReference type="InterPro" id="IPR029000">
    <property type="entry name" value="Cyclophilin-like_dom_sf"/>
</dbReference>
<gene>
    <name evidence="7" type="ORF">MP_TR26545_c0_g1_i1_g.77350</name>
</gene>
<dbReference type="AlphaFoldDB" id="A0A1J3JAS4"/>
<dbReference type="GO" id="GO:0003755">
    <property type="term" value="F:peptidyl-prolyl cis-trans isomerase activity"/>
    <property type="evidence" value="ECO:0007669"/>
    <property type="project" value="UniProtKB-UniRule"/>
</dbReference>
<comment type="function">
    <text evidence="5">PPIases accelerate the folding of proteins. It catalyzes the cis-trans isomerization of proline imidic peptide bonds in oligopeptides.</text>
</comment>
<organism evidence="7">
    <name type="scientific">Noccaea caerulescens</name>
    <name type="common">Alpine penny-cress</name>
    <name type="synonym">Thlaspi caerulescens</name>
    <dbReference type="NCBI Taxonomy" id="107243"/>
    <lineage>
        <taxon>Eukaryota</taxon>
        <taxon>Viridiplantae</taxon>
        <taxon>Streptophyta</taxon>
        <taxon>Embryophyta</taxon>
        <taxon>Tracheophyta</taxon>
        <taxon>Spermatophyta</taxon>
        <taxon>Magnoliopsida</taxon>
        <taxon>eudicotyledons</taxon>
        <taxon>Gunneridae</taxon>
        <taxon>Pentapetalae</taxon>
        <taxon>rosids</taxon>
        <taxon>malvids</taxon>
        <taxon>Brassicales</taxon>
        <taxon>Brassicaceae</taxon>
        <taxon>Coluteocarpeae</taxon>
        <taxon>Noccaea</taxon>
    </lineage>
</organism>
<evidence type="ECO:0000256" key="2">
    <source>
        <dbReference type="ARBA" id="ARBA00007365"/>
    </source>
</evidence>
<evidence type="ECO:0000256" key="1">
    <source>
        <dbReference type="ARBA" id="ARBA00000971"/>
    </source>
</evidence>
<dbReference type="InterPro" id="IPR024936">
    <property type="entry name" value="Cyclophilin-type_PPIase"/>
</dbReference>
<keyword evidence="4 5" id="KW-0413">Isomerase</keyword>
<dbReference type="PANTHER" id="PTHR11071:SF552">
    <property type="entry name" value="PEPTIDYL-PROLYL CIS-TRANS ISOMERASE CYP26-1"/>
    <property type="match status" value="1"/>
</dbReference>
<dbReference type="Pfam" id="PF00160">
    <property type="entry name" value="Pro_isomerase"/>
    <property type="match status" value="1"/>
</dbReference>
<sequence>MARVNPKVFFEMSVDEKPVGRIVMELFADTTPLAAENFRALCTGEKGIGQYGKPLHYKGSFIDHIAPGVMWCCGDIINGDGTGSESIYGIGFPDENFTKKHDRPGVLTMSDFGEDNNGSNFQIALKKFPILDGKQVVFGQVVDGFEVIKKIEDMVQSEDSDIPSKPVRIIDCGEIECSSQTNVDLLFVIRLGDKLRAARKKIAQYATEN</sequence>
<dbReference type="PIRSF" id="PIRSF001467">
    <property type="entry name" value="Peptidylpro_ismrse"/>
    <property type="match status" value="1"/>
</dbReference>
<dbReference type="InterPro" id="IPR002130">
    <property type="entry name" value="Cyclophilin-type_PPIase_dom"/>
</dbReference>
<dbReference type="EC" id="5.2.1.8" evidence="5"/>
<dbReference type="FunFam" id="2.40.100.10:FF:000025">
    <property type="entry name" value="Peptidyl-prolyl cis-trans isomerase CYP19-2"/>
    <property type="match status" value="1"/>
</dbReference>
<dbReference type="EMBL" id="GEVM01016385">
    <property type="protein sequence ID" value="JAU89553.1"/>
    <property type="molecule type" value="Transcribed_RNA"/>
</dbReference>
<name>A0A1J3JAS4_NOCCA</name>
<dbReference type="PRINTS" id="PR00153">
    <property type="entry name" value="CSAPPISMRASE"/>
</dbReference>
<evidence type="ECO:0000256" key="3">
    <source>
        <dbReference type="ARBA" id="ARBA00023110"/>
    </source>
</evidence>
<accession>A0A1J3JAS4</accession>
<protein>
    <recommendedName>
        <fullName evidence="5">Peptidyl-prolyl cis-trans isomerase</fullName>
        <shortName evidence="5">PPIase</shortName>
        <ecNumber evidence="5">5.2.1.8</ecNumber>
    </recommendedName>
</protein>
<dbReference type="Gene3D" id="2.40.100.10">
    <property type="entry name" value="Cyclophilin-like"/>
    <property type="match status" value="1"/>
</dbReference>
<dbReference type="GO" id="GO:0016018">
    <property type="term" value="F:cyclosporin A binding"/>
    <property type="evidence" value="ECO:0007669"/>
    <property type="project" value="TreeGrafter"/>
</dbReference>
<comment type="similarity">
    <text evidence="2 5">Belongs to the cyclophilin-type PPIase family.</text>
</comment>
<dbReference type="SUPFAM" id="SSF50891">
    <property type="entry name" value="Cyclophilin-like"/>
    <property type="match status" value="1"/>
</dbReference>
<reference evidence="7" key="1">
    <citation type="submission" date="2016-07" db="EMBL/GenBank/DDBJ databases">
        <title>De novo transcriptome assembly of four accessions of the metal hyperaccumulator plant Noccaea caerulescens.</title>
        <authorList>
            <person name="Blande D."/>
            <person name="Halimaa P."/>
            <person name="Tervahauta A.I."/>
            <person name="Aarts M.G."/>
            <person name="Karenlampi S.O."/>
        </authorList>
    </citation>
    <scope>NUCLEOTIDE SEQUENCE</scope>
</reference>
<dbReference type="PANTHER" id="PTHR11071">
    <property type="entry name" value="PEPTIDYL-PROLYL CIS-TRANS ISOMERASE"/>
    <property type="match status" value="1"/>
</dbReference>
<dbReference type="GO" id="GO:0006457">
    <property type="term" value="P:protein folding"/>
    <property type="evidence" value="ECO:0007669"/>
    <property type="project" value="TreeGrafter"/>
</dbReference>